<comment type="subcellular location">
    <subcellularLocation>
        <location evidence="1">Cell inner membrane</location>
        <topology evidence="1">Multi-pass membrane protein</topology>
    </subcellularLocation>
</comment>
<dbReference type="Pfam" id="PF06808">
    <property type="entry name" value="DctM"/>
    <property type="match status" value="1"/>
</dbReference>
<feature type="transmembrane region" description="Helical" evidence="2">
    <location>
        <begin position="540"/>
        <end position="561"/>
    </location>
</feature>
<feature type="transmembrane region" description="Helical" evidence="2">
    <location>
        <begin position="419"/>
        <end position="444"/>
    </location>
</feature>
<feature type="transmembrane region" description="Helical" evidence="2">
    <location>
        <begin position="456"/>
        <end position="485"/>
    </location>
</feature>
<gene>
    <name evidence="4" type="ORF">CLV41_11930</name>
</gene>
<evidence type="ECO:0000259" key="3">
    <source>
        <dbReference type="Pfam" id="PF06808"/>
    </source>
</evidence>
<keyword evidence="2" id="KW-0472">Membrane</keyword>
<feature type="transmembrane region" description="Helical" evidence="2">
    <location>
        <begin position="88"/>
        <end position="112"/>
    </location>
</feature>
<reference evidence="4 5" key="1">
    <citation type="submission" date="2018-01" db="EMBL/GenBank/DDBJ databases">
        <title>Genomic Encyclopedia of Archaeal and Bacterial Type Strains, Phase II (KMG-II): from individual species to whole genera.</title>
        <authorList>
            <person name="Goeker M."/>
        </authorList>
    </citation>
    <scope>NUCLEOTIDE SEQUENCE [LARGE SCALE GENOMIC DNA]</scope>
    <source>
        <strain evidence="4 5">DSM 17023</strain>
    </source>
</reference>
<feature type="transmembrane region" description="Helical" evidence="2">
    <location>
        <begin position="143"/>
        <end position="161"/>
    </location>
</feature>
<keyword evidence="1" id="KW-1003">Cell membrane</keyword>
<feature type="transmembrane region" description="Helical" evidence="2">
    <location>
        <begin position="505"/>
        <end position="528"/>
    </location>
</feature>
<keyword evidence="2" id="KW-0812">Transmembrane</keyword>
<dbReference type="GO" id="GO:0005886">
    <property type="term" value="C:plasma membrane"/>
    <property type="evidence" value="ECO:0007669"/>
    <property type="project" value="UniProtKB-SubCell"/>
</dbReference>
<evidence type="ECO:0000313" key="4">
    <source>
        <dbReference type="EMBL" id="POF27949.1"/>
    </source>
</evidence>
<dbReference type="InterPro" id="IPR011853">
    <property type="entry name" value="TRAP_DctM-Dct_fused"/>
</dbReference>
<comment type="function">
    <text evidence="1">Part of the tripartite ATP-independent periplasmic (TRAP) transport system.</text>
</comment>
<dbReference type="InterPro" id="IPR010656">
    <property type="entry name" value="DctM"/>
</dbReference>
<feature type="transmembrane region" description="Helical" evidence="2">
    <location>
        <begin position="360"/>
        <end position="378"/>
    </location>
</feature>
<sequence>MAHITKIDTEIPLKDVRPETSRLHRARLVVYPITALALLLVANQVFLLRIAGFQLPSTGFYYALIGMFFAVLFLTFPMRRADEFRVPVYDWVFAAVSLGSGFYFASIAGDIINRGWDFSAPPLPTLIALALFLLVLEGLRRTGGTVLFLICLAFAAFPTFADHMPGLFWGSQYTPRETLSAFVMGSGAIVGVPVQVVSELVIGYLLFGAALTVTGGGRFFMDFASALMGRARGGPAKVSIISSALFGSLSGSVVSNVISTGAFTIPTMKRCGYPAHYAGAVEACASTGGSIMPPVMGAAGFIMASFLNVPYATVVSAAILPAILFYAALLLQVDAYAARNDLAGLPQEDLPRLGPTLRKGWPHLVGVLMLVGLILFAHMERSAPFFSAGFMLAVAILRKPAAFWSTLTETLLETGRSSGYLFGILAGIGLIVGSLSITGVGSAVSRELVFAAGDNLYLLLVFGAITSFVLGMGMTASACYIFLAIILGPALTQQGLDLVASHLFILYWGMLSYITPPVALAAVVAAGIAGSGNLRTGLQAMRLGSVLFILPFAFVLNPALILRGEPLDVLMSIGTAGISIWLIACSFEGYLHFVGRLDRLPRLVLGAAGFTLLIPESHTDLLGLVLFAAVLANAMIRKRMRPGAGTV</sequence>
<keyword evidence="2" id="KW-1133">Transmembrane helix</keyword>
<dbReference type="PANTHER" id="PTHR43849:SF2">
    <property type="entry name" value="BLL3936 PROTEIN"/>
    <property type="match status" value="1"/>
</dbReference>
<evidence type="ECO:0000256" key="2">
    <source>
        <dbReference type="SAM" id="Phobius"/>
    </source>
</evidence>
<feature type="transmembrane region" description="Helical" evidence="2">
    <location>
        <begin position="118"/>
        <end position="136"/>
    </location>
</feature>
<protein>
    <submittedName>
        <fullName evidence="4">TRAP transporter 4TM/12TM fusion protein</fullName>
    </submittedName>
</protein>
<feature type="transmembrane region" description="Helical" evidence="2">
    <location>
        <begin position="201"/>
        <end position="221"/>
    </location>
</feature>
<proteinExistence type="predicted"/>
<name>A0A2S3UKB7_9HYPH</name>
<keyword evidence="1" id="KW-0997">Cell inner membrane</keyword>
<dbReference type="NCBIfam" id="TIGR02123">
    <property type="entry name" value="TRAP_fused"/>
    <property type="match status" value="1"/>
</dbReference>
<evidence type="ECO:0000256" key="1">
    <source>
        <dbReference type="RuleBase" id="RU369079"/>
    </source>
</evidence>
<accession>A0A2S3UKB7</accession>
<dbReference type="AlphaFoldDB" id="A0A2S3UKB7"/>
<organism evidence="4 5">
    <name type="scientific">Roseibium marinum</name>
    <dbReference type="NCBI Taxonomy" id="281252"/>
    <lineage>
        <taxon>Bacteria</taxon>
        <taxon>Pseudomonadati</taxon>
        <taxon>Pseudomonadota</taxon>
        <taxon>Alphaproteobacteria</taxon>
        <taxon>Hyphomicrobiales</taxon>
        <taxon>Stappiaceae</taxon>
        <taxon>Roseibium</taxon>
    </lineage>
</organism>
<dbReference type="OrthoDB" id="9759894at2"/>
<keyword evidence="5" id="KW-1185">Reference proteome</keyword>
<dbReference type="RefSeq" id="WP_103225413.1">
    <property type="nucleotide sequence ID" value="NZ_PPCN01000019.1"/>
</dbReference>
<dbReference type="PANTHER" id="PTHR43849">
    <property type="entry name" value="BLL3936 PROTEIN"/>
    <property type="match status" value="1"/>
</dbReference>
<comment type="caution">
    <text evidence="4">The sequence shown here is derived from an EMBL/GenBank/DDBJ whole genome shotgun (WGS) entry which is preliminary data.</text>
</comment>
<keyword evidence="1" id="KW-0813">Transport</keyword>
<dbReference type="GO" id="GO:0022857">
    <property type="term" value="F:transmembrane transporter activity"/>
    <property type="evidence" value="ECO:0007669"/>
    <property type="project" value="UniProtKB-UniRule"/>
</dbReference>
<feature type="transmembrane region" description="Helical" evidence="2">
    <location>
        <begin position="385"/>
        <end position="407"/>
    </location>
</feature>
<feature type="domain" description="TRAP C4-dicarboxylate transport system permease DctM subunit" evidence="3">
    <location>
        <begin position="132"/>
        <end position="562"/>
    </location>
</feature>
<feature type="transmembrane region" description="Helical" evidence="2">
    <location>
        <begin position="59"/>
        <end position="76"/>
    </location>
</feature>
<dbReference type="Proteomes" id="UP000236959">
    <property type="component" value="Unassembled WGS sequence"/>
</dbReference>
<feature type="transmembrane region" description="Helical" evidence="2">
    <location>
        <begin position="28"/>
        <end position="47"/>
    </location>
</feature>
<dbReference type="EMBL" id="PPCN01000019">
    <property type="protein sequence ID" value="POF27949.1"/>
    <property type="molecule type" value="Genomic_DNA"/>
</dbReference>
<evidence type="ECO:0000313" key="5">
    <source>
        <dbReference type="Proteomes" id="UP000236959"/>
    </source>
</evidence>
<feature type="transmembrane region" description="Helical" evidence="2">
    <location>
        <begin position="311"/>
        <end position="331"/>
    </location>
</feature>
<feature type="transmembrane region" description="Helical" evidence="2">
    <location>
        <begin position="567"/>
        <end position="587"/>
    </location>
</feature>